<accession>A0A0F9VKZ2</accession>
<name>A0A0F9VKZ2_9ZZZZ</name>
<dbReference type="AlphaFoldDB" id="A0A0F9VKZ2"/>
<protein>
    <submittedName>
        <fullName evidence="1">Uncharacterized protein</fullName>
    </submittedName>
</protein>
<comment type="caution">
    <text evidence="1">The sequence shown here is derived from an EMBL/GenBank/DDBJ whole genome shotgun (WGS) entry which is preliminary data.</text>
</comment>
<gene>
    <name evidence="1" type="ORF">LCGC14_0080510</name>
</gene>
<evidence type="ECO:0000313" key="1">
    <source>
        <dbReference type="EMBL" id="KKO04740.1"/>
    </source>
</evidence>
<organism evidence="1">
    <name type="scientific">marine sediment metagenome</name>
    <dbReference type="NCBI Taxonomy" id="412755"/>
    <lineage>
        <taxon>unclassified sequences</taxon>
        <taxon>metagenomes</taxon>
        <taxon>ecological metagenomes</taxon>
    </lineage>
</organism>
<reference evidence="1" key="1">
    <citation type="journal article" date="2015" name="Nature">
        <title>Complex archaea that bridge the gap between prokaryotes and eukaryotes.</title>
        <authorList>
            <person name="Spang A."/>
            <person name="Saw J.H."/>
            <person name="Jorgensen S.L."/>
            <person name="Zaremba-Niedzwiedzka K."/>
            <person name="Martijn J."/>
            <person name="Lind A.E."/>
            <person name="van Eijk R."/>
            <person name="Schleper C."/>
            <person name="Guy L."/>
            <person name="Ettema T.J."/>
        </authorList>
    </citation>
    <scope>NUCLEOTIDE SEQUENCE</scope>
</reference>
<proteinExistence type="predicted"/>
<sequence length="131" mass="14756">MLLVDDTIITNNHIIALKEDITEVRVIKGKPTRATHDFYNLSENGIASVTLKKKIASKTQAELNTFFGLNANNNVYVNGYLIESAKYKFATESMVEVELLTPTAENRLKHKAINIWTLTQDERVNGCSKKN</sequence>
<dbReference type="EMBL" id="LAZR01000021">
    <property type="protein sequence ID" value="KKO04740.1"/>
    <property type="molecule type" value="Genomic_DNA"/>
</dbReference>